<dbReference type="OMA" id="NHARAMS"/>
<organism evidence="3 5">
    <name type="scientific">Perkinsus olseni</name>
    <name type="common">Perkinsus atlanticus</name>
    <dbReference type="NCBI Taxonomy" id="32597"/>
    <lineage>
        <taxon>Eukaryota</taxon>
        <taxon>Sar</taxon>
        <taxon>Alveolata</taxon>
        <taxon>Perkinsozoa</taxon>
        <taxon>Perkinsea</taxon>
        <taxon>Perkinsida</taxon>
        <taxon>Perkinsidae</taxon>
        <taxon>Perkinsus</taxon>
    </lineage>
</organism>
<name>A0A7J6T6Y2_PEROL</name>
<protein>
    <submittedName>
        <fullName evidence="3">Uncharacterized protein</fullName>
    </submittedName>
</protein>
<gene>
    <name evidence="3" type="ORF">FOZ62_013455</name>
    <name evidence="2" type="ORF">FOZ63_028340</name>
</gene>
<reference evidence="4 5" key="1">
    <citation type="submission" date="2020-04" db="EMBL/GenBank/DDBJ databases">
        <title>Perkinsus olseni comparative genomics.</title>
        <authorList>
            <person name="Bogema D.R."/>
        </authorList>
    </citation>
    <scope>NUCLEOTIDE SEQUENCE [LARGE SCALE GENOMIC DNA]</scope>
    <source>
        <strain evidence="3">ATCC PRA-205</strain>
        <strain evidence="2 4">ATCC PRA-207</strain>
    </source>
</reference>
<evidence type="ECO:0000313" key="3">
    <source>
        <dbReference type="EMBL" id="KAF4740502.1"/>
    </source>
</evidence>
<dbReference type="Proteomes" id="UP000574390">
    <property type="component" value="Unassembled WGS sequence"/>
</dbReference>
<sequence length="745" mass="84018">MRVDPSVAVRPKASYQLSMSYVLVPSRDPYPDPYPYFHCIPTAGTKDGNSYHCQFCGAPYYSKNACHLSNHLVLHHRGRIRLPSKYDGVVFEPKPRSRRRSSLSELDDSPKRRAGTGQVLPTPKRQRNTPSGALPTSFVNPQASLCERSAASGASGSDSFQGRSQASQVLRMTPTPKKSTEASLIFRRAENSMKMERMKQTRMSHYFPPIPGGDVVRRFQESLVKFFVANKLDVSPLSDASFRKVMDVVVPGYSSTKDTTWKKDELFSIRARVLSDTRSAGLLRLLSELKSADCKVVCLILNTWPKNGDACETNKLLTISATYVKNNQDDETCREPLPISARVLREQDNNEDIVRDILRGICSPMHANGIDIGSVVCGNHMASLRSEVCESLNKSRSEDSHSNANTIRNSEVRCINTTCLMDLNDSVMSELMLNVFDNWVEVYRNMFSFGERLERIHPQLKERLSEIITFHHNQGDPAPSTFVDWLERVVKEWEEIKSLLSDAGALRVWNGLDREARSLHSSLSDVFYSADNHARAMSACEPLKMMRDLGNFMKDRSLFATLYELDEVYRKVTKLETIDEATRVVVLSKLIEALGGKKFLLRYHPKRRPICGSNSKAVEMFEETLTEVREFNAEFPNMALEVGGAKDTLVHYFKNGGCHSRSVSTKQFTSNMTSLEYWDLHSTRDDVSRFIYLAHLGASNARQPSLQPLEETPNMETFTSIMMSELGGDTFSISNPDSQTVVLDE</sequence>
<keyword evidence="4" id="KW-1185">Reference proteome</keyword>
<comment type="caution">
    <text evidence="3">The sequence shown here is derived from an EMBL/GenBank/DDBJ whole genome shotgun (WGS) entry which is preliminary data.</text>
</comment>
<feature type="compositionally biased region" description="Low complexity" evidence="1">
    <location>
        <begin position="149"/>
        <end position="159"/>
    </location>
</feature>
<evidence type="ECO:0000313" key="5">
    <source>
        <dbReference type="Proteomes" id="UP000574390"/>
    </source>
</evidence>
<accession>A0A7J6T6Y2</accession>
<dbReference type="EMBL" id="JABANO010041383">
    <property type="protein sequence ID" value="KAF4678940.1"/>
    <property type="molecule type" value="Genomic_DNA"/>
</dbReference>
<evidence type="ECO:0000313" key="2">
    <source>
        <dbReference type="EMBL" id="KAF4678940.1"/>
    </source>
</evidence>
<evidence type="ECO:0000256" key="1">
    <source>
        <dbReference type="SAM" id="MobiDB-lite"/>
    </source>
</evidence>
<dbReference type="Proteomes" id="UP000553632">
    <property type="component" value="Unassembled WGS sequence"/>
</dbReference>
<proteinExistence type="predicted"/>
<feature type="compositionally biased region" description="Polar residues" evidence="1">
    <location>
        <begin position="160"/>
        <end position="170"/>
    </location>
</feature>
<dbReference type="EMBL" id="JABANM010009698">
    <property type="protein sequence ID" value="KAF4740502.1"/>
    <property type="molecule type" value="Genomic_DNA"/>
</dbReference>
<feature type="region of interest" description="Disordered" evidence="1">
    <location>
        <begin position="89"/>
        <end position="179"/>
    </location>
</feature>
<dbReference type="AlphaFoldDB" id="A0A7J6T6Y2"/>
<evidence type="ECO:0000313" key="4">
    <source>
        <dbReference type="Proteomes" id="UP000553632"/>
    </source>
</evidence>